<evidence type="ECO:0000313" key="6">
    <source>
        <dbReference type="EMBL" id="AMW05941.1"/>
    </source>
</evidence>
<dbReference type="InterPro" id="IPR036291">
    <property type="entry name" value="NAD(P)-bd_dom_sf"/>
</dbReference>
<dbReference type="PANTHER" id="PTHR43060">
    <property type="entry name" value="3-HYDROXYISOBUTYRATE DEHYDROGENASE-LIKE 1, MITOCHONDRIAL-RELATED"/>
    <property type="match status" value="1"/>
</dbReference>
<accession>A0A143BNA5</accession>
<dbReference type="InterPro" id="IPR029154">
    <property type="entry name" value="HIBADH-like_NADP-bd"/>
</dbReference>
<evidence type="ECO:0000313" key="7">
    <source>
        <dbReference type="Proteomes" id="UP000076404"/>
    </source>
</evidence>
<dbReference type="eggNOG" id="COG2084">
    <property type="taxonomic scope" value="Bacteria"/>
</dbReference>
<name>A0A143BNA5_9BACT</name>
<dbReference type="AlphaFoldDB" id="A0A143BNA5"/>
<reference evidence="6 7" key="2">
    <citation type="journal article" date="2016" name="Environ. Microbiol. Rep.">
        <title>Metagenomic evidence for the presence of phototrophic Gemmatimonadetes bacteria in diverse environments.</title>
        <authorList>
            <person name="Zeng Y."/>
            <person name="Baumbach J."/>
            <person name="Barbosa E.G."/>
            <person name="Azevedo V."/>
            <person name="Zhang C."/>
            <person name="Koblizek M."/>
        </authorList>
    </citation>
    <scope>NUCLEOTIDE SEQUENCE [LARGE SCALE GENOMIC DNA]</scope>
    <source>
        <strain evidence="6 7">AP64</strain>
    </source>
</reference>
<dbReference type="SUPFAM" id="SSF48179">
    <property type="entry name" value="6-phosphogluconate dehydrogenase C-terminal domain-like"/>
    <property type="match status" value="1"/>
</dbReference>
<feature type="domain" description="3-hydroxyisobutyrate dehydrogenase-like NAD-binding" evidence="5">
    <location>
        <begin position="177"/>
        <end position="300"/>
    </location>
</feature>
<dbReference type="OrthoDB" id="9812907at2"/>
<evidence type="ECO:0000256" key="3">
    <source>
        <dbReference type="PIRSR" id="PIRSR000103-1"/>
    </source>
</evidence>
<proteinExistence type="predicted"/>
<protein>
    <submittedName>
        <fullName evidence="6">2-hydroxy-3-oxopropionate reductase</fullName>
    </submittedName>
</protein>
<feature type="active site" evidence="3">
    <location>
        <position position="183"/>
    </location>
</feature>
<dbReference type="GO" id="GO:0050661">
    <property type="term" value="F:NADP binding"/>
    <property type="evidence" value="ECO:0007669"/>
    <property type="project" value="InterPro"/>
</dbReference>
<dbReference type="GO" id="GO:0051287">
    <property type="term" value="F:NAD binding"/>
    <property type="evidence" value="ECO:0007669"/>
    <property type="project" value="InterPro"/>
</dbReference>
<evidence type="ECO:0000256" key="1">
    <source>
        <dbReference type="ARBA" id="ARBA00023002"/>
    </source>
</evidence>
<evidence type="ECO:0000256" key="2">
    <source>
        <dbReference type="ARBA" id="ARBA00023027"/>
    </source>
</evidence>
<keyword evidence="1" id="KW-0560">Oxidoreductase</keyword>
<sequence>MHTQHSSDVVEAVRIGFIGTGLIGAPMVERLLECGRDVTVWNRTPDKCAALVAAGARQAESAAQVARDTDIVCLCLTDTQAVRDVMFGSGAMAATLREDSLVIDLSSIAPDTTREMARALEEACGAHWLDAPVSGGVPAARRGALIVFAGGEAEDIVRAAPVFGALAQRVTHMGGHGAGQLAKSCNQQIVACNLMVIAEMLAFAERSGVDAARLPEALAGGFADSLPLRIFGPRMAANVDQPRLGAVGTFRKDIEQVVRLASEVGAHVPVTRAALEQYRAALEHPSIGADGDASRLIRLLRPST</sequence>
<organism evidence="6 7">
    <name type="scientific">Gemmatimonas phototrophica</name>
    <dbReference type="NCBI Taxonomy" id="1379270"/>
    <lineage>
        <taxon>Bacteria</taxon>
        <taxon>Pseudomonadati</taxon>
        <taxon>Gemmatimonadota</taxon>
        <taxon>Gemmatimonadia</taxon>
        <taxon>Gemmatimonadales</taxon>
        <taxon>Gemmatimonadaceae</taxon>
        <taxon>Gemmatimonas</taxon>
    </lineage>
</organism>
<dbReference type="Gene3D" id="1.10.1040.10">
    <property type="entry name" value="N-(1-d-carboxylethyl)-l-norvaline Dehydrogenase, domain 2"/>
    <property type="match status" value="1"/>
</dbReference>
<dbReference type="STRING" id="1379270.GEMMAAP_16370"/>
<dbReference type="Proteomes" id="UP000076404">
    <property type="component" value="Chromosome"/>
</dbReference>
<dbReference type="InterPro" id="IPR006115">
    <property type="entry name" value="6PGDH_NADP-bd"/>
</dbReference>
<gene>
    <name evidence="6" type="ORF">GEMMAAP_16370</name>
</gene>
<dbReference type="RefSeq" id="WP_053333612.1">
    <property type="nucleotide sequence ID" value="NZ_CP011454.1"/>
</dbReference>
<keyword evidence="7" id="KW-1185">Reference proteome</keyword>
<dbReference type="Gene3D" id="3.40.50.720">
    <property type="entry name" value="NAD(P)-binding Rossmann-like Domain"/>
    <property type="match status" value="1"/>
</dbReference>
<dbReference type="SUPFAM" id="SSF51735">
    <property type="entry name" value="NAD(P)-binding Rossmann-fold domains"/>
    <property type="match status" value="1"/>
</dbReference>
<dbReference type="Pfam" id="PF03446">
    <property type="entry name" value="NAD_binding_2"/>
    <property type="match status" value="1"/>
</dbReference>
<dbReference type="KEGG" id="gph:GEMMAAP_16370"/>
<dbReference type="InterPro" id="IPR015815">
    <property type="entry name" value="HIBADH-related"/>
</dbReference>
<dbReference type="InterPro" id="IPR013328">
    <property type="entry name" value="6PGD_dom2"/>
</dbReference>
<dbReference type="EMBL" id="CP011454">
    <property type="protein sequence ID" value="AMW05941.1"/>
    <property type="molecule type" value="Genomic_DNA"/>
</dbReference>
<dbReference type="PIRSF" id="PIRSF000103">
    <property type="entry name" value="HIBADH"/>
    <property type="match status" value="1"/>
</dbReference>
<dbReference type="Pfam" id="PF14833">
    <property type="entry name" value="NAD_binding_11"/>
    <property type="match status" value="1"/>
</dbReference>
<feature type="domain" description="6-phosphogluconate dehydrogenase NADP-binding" evidence="4">
    <location>
        <begin position="14"/>
        <end position="174"/>
    </location>
</feature>
<dbReference type="PANTHER" id="PTHR43060:SF15">
    <property type="entry name" value="3-HYDROXYISOBUTYRATE DEHYDROGENASE-LIKE 1, MITOCHONDRIAL-RELATED"/>
    <property type="match status" value="1"/>
</dbReference>
<dbReference type="GO" id="GO:0016491">
    <property type="term" value="F:oxidoreductase activity"/>
    <property type="evidence" value="ECO:0007669"/>
    <property type="project" value="UniProtKB-KW"/>
</dbReference>
<keyword evidence="2" id="KW-0520">NAD</keyword>
<evidence type="ECO:0000259" key="4">
    <source>
        <dbReference type="Pfam" id="PF03446"/>
    </source>
</evidence>
<reference evidence="6 7" key="1">
    <citation type="journal article" date="2014" name="Proc. Natl. Acad. Sci. U.S.A.">
        <title>Functional type 2 photosynthetic reaction centers found in the rare bacterial phylum Gemmatimonadetes.</title>
        <authorList>
            <person name="Zeng Y."/>
            <person name="Feng F."/>
            <person name="Medova H."/>
            <person name="Dean J."/>
            <person name="Koblizek M."/>
        </authorList>
    </citation>
    <scope>NUCLEOTIDE SEQUENCE [LARGE SCALE GENOMIC DNA]</scope>
    <source>
        <strain evidence="6 7">AP64</strain>
    </source>
</reference>
<evidence type="ECO:0000259" key="5">
    <source>
        <dbReference type="Pfam" id="PF14833"/>
    </source>
</evidence>
<dbReference type="InterPro" id="IPR008927">
    <property type="entry name" value="6-PGluconate_DH-like_C_sf"/>
</dbReference>